<gene>
    <name evidence="2" type="ORF">TNIN_125551</name>
</gene>
<evidence type="ECO:0000313" key="3">
    <source>
        <dbReference type="Proteomes" id="UP000886998"/>
    </source>
</evidence>
<feature type="compositionally biased region" description="Polar residues" evidence="1">
    <location>
        <begin position="9"/>
        <end position="22"/>
    </location>
</feature>
<protein>
    <submittedName>
        <fullName evidence="2">Uncharacterized protein</fullName>
    </submittedName>
</protein>
<feature type="region of interest" description="Disordered" evidence="1">
    <location>
        <begin position="1"/>
        <end position="49"/>
    </location>
</feature>
<keyword evidence="3" id="KW-1185">Reference proteome</keyword>
<reference evidence="2" key="1">
    <citation type="submission" date="2020-08" db="EMBL/GenBank/DDBJ databases">
        <title>Multicomponent nature underlies the extraordinary mechanical properties of spider dragline silk.</title>
        <authorList>
            <person name="Kono N."/>
            <person name="Nakamura H."/>
            <person name="Mori M."/>
            <person name="Yoshida Y."/>
            <person name="Ohtoshi R."/>
            <person name="Malay A.D."/>
            <person name="Moran D.A.P."/>
            <person name="Tomita M."/>
            <person name="Numata K."/>
            <person name="Arakawa K."/>
        </authorList>
    </citation>
    <scope>NUCLEOTIDE SEQUENCE</scope>
</reference>
<name>A0A8X6XWW7_9ARAC</name>
<evidence type="ECO:0000313" key="2">
    <source>
        <dbReference type="EMBL" id="GFY58961.1"/>
    </source>
</evidence>
<dbReference type="Proteomes" id="UP000886998">
    <property type="component" value="Unassembled WGS sequence"/>
</dbReference>
<accession>A0A8X6XWW7</accession>
<sequence length="158" mass="17452">MCWGAGWSSRHTPFPSNHSGTAEVSIRRRPVFGVTSRSTPPNGRPHPASAFESRVNQVEIGSSVPMGRRSLRASCYPKMYGLKHWMGGVFLTLPSSDIPSPRGLTQLAVRMGRTGWKKKGFSASNFCHCARCGWISSKMVGFIPGLEVFFVKSPWLPR</sequence>
<evidence type="ECO:0000256" key="1">
    <source>
        <dbReference type="SAM" id="MobiDB-lite"/>
    </source>
</evidence>
<dbReference type="EMBL" id="BMAV01012355">
    <property type="protein sequence ID" value="GFY58961.1"/>
    <property type="molecule type" value="Genomic_DNA"/>
</dbReference>
<proteinExistence type="predicted"/>
<dbReference type="AlphaFoldDB" id="A0A8X6XWW7"/>
<organism evidence="2 3">
    <name type="scientific">Trichonephila inaurata madagascariensis</name>
    <dbReference type="NCBI Taxonomy" id="2747483"/>
    <lineage>
        <taxon>Eukaryota</taxon>
        <taxon>Metazoa</taxon>
        <taxon>Ecdysozoa</taxon>
        <taxon>Arthropoda</taxon>
        <taxon>Chelicerata</taxon>
        <taxon>Arachnida</taxon>
        <taxon>Araneae</taxon>
        <taxon>Araneomorphae</taxon>
        <taxon>Entelegynae</taxon>
        <taxon>Araneoidea</taxon>
        <taxon>Nephilidae</taxon>
        <taxon>Trichonephila</taxon>
        <taxon>Trichonephila inaurata</taxon>
    </lineage>
</organism>
<comment type="caution">
    <text evidence="2">The sequence shown here is derived from an EMBL/GenBank/DDBJ whole genome shotgun (WGS) entry which is preliminary data.</text>
</comment>